<dbReference type="EMBL" id="JAOPJZ010000007">
    <property type="protein sequence ID" value="MCU4752541.1"/>
    <property type="molecule type" value="Genomic_DNA"/>
</dbReference>
<accession>A0AAP2Z8J2</accession>
<feature type="transmembrane region" description="Helical" evidence="1">
    <location>
        <begin position="35"/>
        <end position="57"/>
    </location>
</feature>
<comment type="caution">
    <text evidence="2">The sequence shown here is derived from an EMBL/GenBank/DDBJ whole genome shotgun (WGS) entry which is preliminary data.</text>
</comment>
<organism evidence="2 3">
    <name type="scientific">Natronosalvus hydrolyticus</name>
    <dbReference type="NCBI Taxonomy" id="2979988"/>
    <lineage>
        <taxon>Archaea</taxon>
        <taxon>Methanobacteriati</taxon>
        <taxon>Methanobacteriota</taxon>
        <taxon>Stenosarchaea group</taxon>
        <taxon>Halobacteria</taxon>
        <taxon>Halobacteriales</taxon>
        <taxon>Natrialbaceae</taxon>
        <taxon>Natronosalvus</taxon>
    </lineage>
</organism>
<keyword evidence="3" id="KW-1185">Reference proteome</keyword>
<sequence length="120" mass="12985">MGRSSSVQRYGLRSRVAVSPHWTGRGTALVSTEDFLHSIAATAMGFSFTFAVAAIILRRASNDLPFRLLDATAIAGPVVLPVGMMLATDVAGALQRGIFLVAYAWYARKSVLVWKREATQ</sequence>
<reference evidence="2 3" key="1">
    <citation type="submission" date="2022-09" db="EMBL/GenBank/DDBJ databases">
        <title>Enrichment on poylsaccharides allowed isolation of novel metabolic and taxonomic groups of Haloarchaea.</title>
        <authorList>
            <person name="Sorokin D.Y."/>
            <person name="Elcheninov A.G."/>
            <person name="Khizhniak T.V."/>
            <person name="Kolganova T.V."/>
            <person name="Kublanov I.V."/>
        </authorList>
    </citation>
    <scope>NUCLEOTIDE SEQUENCE [LARGE SCALE GENOMIC DNA]</scope>
    <source>
        <strain evidence="2 3">AArc-curdl1</strain>
    </source>
</reference>
<keyword evidence="1" id="KW-0812">Transmembrane</keyword>
<proteinExistence type="predicted"/>
<evidence type="ECO:0000256" key="1">
    <source>
        <dbReference type="SAM" id="Phobius"/>
    </source>
</evidence>
<name>A0AAP2Z8J2_9EURY</name>
<keyword evidence="1" id="KW-0472">Membrane</keyword>
<keyword evidence="1" id="KW-1133">Transmembrane helix</keyword>
<evidence type="ECO:0000313" key="2">
    <source>
        <dbReference type="EMBL" id="MCU4752541.1"/>
    </source>
</evidence>
<dbReference type="Proteomes" id="UP001321047">
    <property type="component" value="Unassembled WGS sequence"/>
</dbReference>
<evidence type="ECO:0000313" key="3">
    <source>
        <dbReference type="Proteomes" id="UP001321047"/>
    </source>
</evidence>
<dbReference type="AlphaFoldDB" id="A0AAP2Z8J2"/>
<feature type="transmembrane region" description="Helical" evidence="1">
    <location>
        <begin position="64"/>
        <end position="84"/>
    </location>
</feature>
<gene>
    <name evidence="2" type="ORF">OB919_11160</name>
</gene>
<protein>
    <submittedName>
        <fullName evidence="2">Uncharacterized protein</fullName>
    </submittedName>
</protein>